<dbReference type="AlphaFoldDB" id="A0ABD3Q6N8"/>
<proteinExistence type="predicted"/>
<organism evidence="1 2">
    <name type="scientific">Cyclotella atomus</name>
    <dbReference type="NCBI Taxonomy" id="382360"/>
    <lineage>
        <taxon>Eukaryota</taxon>
        <taxon>Sar</taxon>
        <taxon>Stramenopiles</taxon>
        <taxon>Ochrophyta</taxon>
        <taxon>Bacillariophyta</taxon>
        <taxon>Coscinodiscophyceae</taxon>
        <taxon>Thalassiosirophycidae</taxon>
        <taxon>Stephanodiscales</taxon>
        <taxon>Stephanodiscaceae</taxon>
        <taxon>Cyclotella</taxon>
    </lineage>
</organism>
<name>A0ABD3Q6N8_9STRA</name>
<sequence length="170" mass="19084">MGRWMNAKDETKSNLAISVCLPDGTREEIEHLSVDEARITLGMGNAEQGHADWANKAKASNLPLRDIHFSIEREFWPKCKYGLCGNNASYDNLTKAMDKPYHVLCPLGGVIRSVKRELRYLDTGFYSVGFPHWGIEAIIESTNKLMTHFGAQSLLGVQYQVSVELLVIKV</sequence>
<gene>
    <name evidence="1" type="ORF">ACHAWO_011196</name>
</gene>
<evidence type="ECO:0000313" key="1">
    <source>
        <dbReference type="EMBL" id="KAL3795211.1"/>
    </source>
</evidence>
<dbReference type="Proteomes" id="UP001530400">
    <property type="component" value="Unassembled WGS sequence"/>
</dbReference>
<comment type="caution">
    <text evidence="1">The sequence shown here is derived from an EMBL/GenBank/DDBJ whole genome shotgun (WGS) entry which is preliminary data.</text>
</comment>
<reference evidence="1 2" key="1">
    <citation type="submission" date="2024-10" db="EMBL/GenBank/DDBJ databases">
        <title>Updated reference genomes for cyclostephanoid diatoms.</title>
        <authorList>
            <person name="Roberts W.R."/>
            <person name="Alverson A.J."/>
        </authorList>
    </citation>
    <scope>NUCLEOTIDE SEQUENCE [LARGE SCALE GENOMIC DNA]</scope>
    <source>
        <strain evidence="1 2">AJA010-31</strain>
    </source>
</reference>
<dbReference type="EMBL" id="JALLPJ020000328">
    <property type="protein sequence ID" value="KAL3795211.1"/>
    <property type="molecule type" value="Genomic_DNA"/>
</dbReference>
<evidence type="ECO:0000313" key="2">
    <source>
        <dbReference type="Proteomes" id="UP001530400"/>
    </source>
</evidence>
<keyword evidence="2" id="KW-1185">Reference proteome</keyword>
<accession>A0ABD3Q6N8</accession>
<protein>
    <submittedName>
        <fullName evidence="1">Uncharacterized protein</fullName>
    </submittedName>
</protein>